<evidence type="ECO:0000256" key="5">
    <source>
        <dbReference type="ARBA" id="ARBA00023136"/>
    </source>
</evidence>
<comment type="subcellular location">
    <subcellularLocation>
        <location evidence="1">Cell membrane</location>
        <topology evidence="1">Multi-pass membrane protein</topology>
    </subcellularLocation>
</comment>
<feature type="transmembrane region" description="Helical" evidence="6">
    <location>
        <begin position="239"/>
        <end position="263"/>
    </location>
</feature>
<reference evidence="8 9" key="1">
    <citation type="submission" date="2023-07" db="EMBL/GenBank/DDBJ databases">
        <title>Paenibacillus sp. JX-17 nov. isolated from soil.</title>
        <authorList>
            <person name="Wan Y."/>
            <person name="Liu B."/>
        </authorList>
    </citation>
    <scope>NUCLEOTIDE SEQUENCE [LARGE SCALE GENOMIC DNA]</scope>
    <source>
        <strain evidence="8 9">JX-17</strain>
    </source>
</reference>
<keyword evidence="2" id="KW-0813">Transport</keyword>
<dbReference type="Gene3D" id="1.20.1250.20">
    <property type="entry name" value="MFS general substrate transporter like domains"/>
    <property type="match status" value="1"/>
</dbReference>
<evidence type="ECO:0000256" key="6">
    <source>
        <dbReference type="SAM" id="Phobius"/>
    </source>
</evidence>
<feature type="transmembrane region" description="Helical" evidence="6">
    <location>
        <begin position="65"/>
        <end position="84"/>
    </location>
</feature>
<evidence type="ECO:0000256" key="1">
    <source>
        <dbReference type="ARBA" id="ARBA00004651"/>
    </source>
</evidence>
<name>A0ABT9CII6_9BACL</name>
<feature type="transmembrane region" description="Helical" evidence="6">
    <location>
        <begin position="123"/>
        <end position="145"/>
    </location>
</feature>
<keyword evidence="9" id="KW-1185">Reference proteome</keyword>
<dbReference type="Proteomes" id="UP001240171">
    <property type="component" value="Unassembled WGS sequence"/>
</dbReference>
<feature type="transmembrane region" description="Helical" evidence="6">
    <location>
        <begin position="305"/>
        <end position="323"/>
    </location>
</feature>
<keyword evidence="3 6" id="KW-0812">Transmembrane</keyword>
<protein>
    <submittedName>
        <fullName evidence="8">MFS transporter</fullName>
    </submittedName>
</protein>
<keyword evidence="5 6" id="KW-0472">Membrane</keyword>
<dbReference type="InterPro" id="IPR036259">
    <property type="entry name" value="MFS_trans_sf"/>
</dbReference>
<gene>
    <name evidence="8" type="ORF">Q5741_15175</name>
</gene>
<sequence length="430" mass="48111">MPIPNTVKQVRPAVKPRPRRRLSVQRRQIRIATWEGVPSTIFQTLLGGPFLTGFLLYLGASSSQIGFVLAITTFVNIAQLGIAYGIQRIRSRKWTLIWFLTIHRLLWAGTGLIPFIFPKDLWVSVYIATYTVAFAANAVASMLWTSLISDIVPARVRGRHFGIRNTILNALGSLCLFTGGILLDRFPGGTGFLLLFIPIWICSVANIIIYFYYPDLPFERSQETSFWPMLRRPLQDAGFMKATAFLASWLLVQTLVVPLFSYAMLDLMHVNYKTISIITVMQTLAMMASFYIWGNLNARYSNKKLLFWTLPIIAASCLSWGLLAILPILLVLVLSHVLLGIGVGGFNQLAFNFTIGDTPKSERPMFIAMYSALTGLTSFVGPLAGGRIYGWMKAWPSSLDWFELYGFPVSIGFIMLILTGTLGRRILLAS</sequence>
<evidence type="ECO:0000313" key="8">
    <source>
        <dbReference type="EMBL" id="MDO7907752.1"/>
    </source>
</evidence>
<dbReference type="EMBL" id="JAUQTB010000009">
    <property type="protein sequence ID" value="MDO7907752.1"/>
    <property type="molecule type" value="Genomic_DNA"/>
</dbReference>
<feature type="transmembrane region" description="Helical" evidence="6">
    <location>
        <begin position="365"/>
        <end position="384"/>
    </location>
</feature>
<dbReference type="InterPro" id="IPR020846">
    <property type="entry name" value="MFS_dom"/>
</dbReference>
<dbReference type="PANTHER" id="PTHR23526">
    <property type="entry name" value="INTEGRAL MEMBRANE TRANSPORT PROTEIN-RELATED"/>
    <property type="match status" value="1"/>
</dbReference>
<feature type="transmembrane region" description="Helical" evidence="6">
    <location>
        <begin position="404"/>
        <end position="423"/>
    </location>
</feature>
<dbReference type="PROSITE" id="PS50850">
    <property type="entry name" value="MFS"/>
    <property type="match status" value="1"/>
</dbReference>
<comment type="caution">
    <text evidence="8">The sequence shown here is derived from an EMBL/GenBank/DDBJ whole genome shotgun (WGS) entry which is preliminary data.</text>
</comment>
<feature type="transmembrane region" description="Helical" evidence="6">
    <location>
        <begin position="36"/>
        <end position="59"/>
    </location>
</feature>
<dbReference type="InterPro" id="IPR011701">
    <property type="entry name" value="MFS"/>
</dbReference>
<feature type="transmembrane region" description="Helical" evidence="6">
    <location>
        <begin position="166"/>
        <end position="183"/>
    </location>
</feature>
<accession>A0ABT9CII6</accession>
<dbReference type="InterPro" id="IPR052528">
    <property type="entry name" value="Sugar_transport-like"/>
</dbReference>
<feature type="transmembrane region" description="Helical" evidence="6">
    <location>
        <begin position="96"/>
        <end position="117"/>
    </location>
</feature>
<dbReference type="Pfam" id="PF07690">
    <property type="entry name" value="MFS_1"/>
    <property type="match status" value="1"/>
</dbReference>
<evidence type="ECO:0000313" key="9">
    <source>
        <dbReference type="Proteomes" id="UP001240171"/>
    </source>
</evidence>
<feature type="domain" description="Major facilitator superfamily (MFS) profile" evidence="7">
    <location>
        <begin position="237"/>
        <end position="430"/>
    </location>
</feature>
<evidence type="ECO:0000259" key="7">
    <source>
        <dbReference type="PROSITE" id="PS50850"/>
    </source>
</evidence>
<evidence type="ECO:0000256" key="3">
    <source>
        <dbReference type="ARBA" id="ARBA00022692"/>
    </source>
</evidence>
<keyword evidence="4 6" id="KW-1133">Transmembrane helix</keyword>
<dbReference type="PANTHER" id="PTHR23526:SF2">
    <property type="entry name" value="MAJOR FACILITATOR SUPERFAMILY (MFS) PROFILE DOMAIN-CONTAINING PROTEIN"/>
    <property type="match status" value="1"/>
</dbReference>
<proteinExistence type="predicted"/>
<feature type="transmembrane region" description="Helical" evidence="6">
    <location>
        <begin position="275"/>
        <end position="293"/>
    </location>
</feature>
<feature type="transmembrane region" description="Helical" evidence="6">
    <location>
        <begin position="329"/>
        <end position="353"/>
    </location>
</feature>
<feature type="transmembrane region" description="Helical" evidence="6">
    <location>
        <begin position="189"/>
        <end position="213"/>
    </location>
</feature>
<organism evidence="8 9">
    <name type="scientific">Paenibacillus lacisoli</name>
    <dbReference type="NCBI Taxonomy" id="3064525"/>
    <lineage>
        <taxon>Bacteria</taxon>
        <taxon>Bacillati</taxon>
        <taxon>Bacillota</taxon>
        <taxon>Bacilli</taxon>
        <taxon>Bacillales</taxon>
        <taxon>Paenibacillaceae</taxon>
        <taxon>Paenibacillus</taxon>
    </lineage>
</organism>
<evidence type="ECO:0000256" key="4">
    <source>
        <dbReference type="ARBA" id="ARBA00022989"/>
    </source>
</evidence>
<dbReference type="SUPFAM" id="SSF103473">
    <property type="entry name" value="MFS general substrate transporter"/>
    <property type="match status" value="1"/>
</dbReference>
<evidence type="ECO:0000256" key="2">
    <source>
        <dbReference type="ARBA" id="ARBA00022448"/>
    </source>
</evidence>